<feature type="transmembrane region" description="Helical" evidence="11">
    <location>
        <begin position="952"/>
        <end position="971"/>
    </location>
</feature>
<evidence type="ECO:0000256" key="4">
    <source>
        <dbReference type="ARBA" id="ARBA00022676"/>
    </source>
</evidence>
<dbReference type="GO" id="GO:0006031">
    <property type="term" value="P:chitin biosynthetic process"/>
    <property type="evidence" value="ECO:0007669"/>
    <property type="project" value="TreeGrafter"/>
</dbReference>
<dbReference type="EMBL" id="MBFT01000045">
    <property type="protein sequence ID" value="PVU99283.1"/>
    <property type="molecule type" value="Genomic_DNA"/>
</dbReference>
<evidence type="ECO:0000313" key="14">
    <source>
        <dbReference type="Proteomes" id="UP000245699"/>
    </source>
</evidence>
<feature type="transmembrane region" description="Helical" evidence="11">
    <location>
        <begin position="351"/>
        <end position="378"/>
    </location>
</feature>
<keyword evidence="6 11" id="KW-0812">Transmembrane</keyword>
<accession>A0A2T9Z3W9</accession>
<evidence type="ECO:0000256" key="9">
    <source>
        <dbReference type="ARBA" id="ARBA00023180"/>
    </source>
</evidence>
<keyword evidence="7 11" id="KW-1133">Transmembrane helix</keyword>
<dbReference type="PANTHER" id="PTHR22914:SF16">
    <property type="entry name" value="CHITIN SYNTHASE 3"/>
    <property type="match status" value="1"/>
</dbReference>
<gene>
    <name evidence="13" type="ORF">BB559_000847</name>
</gene>
<dbReference type="InterPro" id="IPR029044">
    <property type="entry name" value="Nucleotide-diphossugar_trans"/>
</dbReference>
<dbReference type="OrthoDB" id="370884at2759"/>
<dbReference type="AlphaFoldDB" id="A0A2T9Z3W9"/>
<dbReference type="STRING" id="61424.A0A2T9Z3W9"/>
<comment type="caution">
    <text evidence="13">The sequence shown here is derived from an EMBL/GenBank/DDBJ whole genome shotgun (WGS) entry which is preliminary data.</text>
</comment>
<comment type="subcellular location">
    <subcellularLocation>
        <location evidence="1">Cell membrane</location>
        <topology evidence="1">Multi-pass membrane protein</topology>
    </subcellularLocation>
</comment>
<dbReference type="Proteomes" id="UP000245699">
    <property type="component" value="Unassembled WGS sequence"/>
</dbReference>
<feature type="compositionally biased region" description="Low complexity" evidence="10">
    <location>
        <begin position="1147"/>
        <end position="1158"/>
    </location>
</feature>
<evidence type="ECO:0000256" key="10">
    <source>
        <dbReference type="SAM" id="MobiDB-lite"/>
    </source>
</evidence>
<evidence type="ECO:0000256" key="1">
    <source>
        <dbReference type="ARBA" id="ARBA00004651"/>
    </source>
</evidence>
<keyword evidence="9" id="KW-0325">Glycoprotein</keyword>
<dbReference type="CDD" id="cd04190">
    <property type="entry name" value="Chitin_synth_C"/>
    <property type="match status" value="1"/>
</dbReference>
<name>A0A2T9Z3W9_9FUNG</name>
<keyword evidence="3" id="KW-1003">Cell membrane</keyword>
<protein>
    <recommendedName>
        <fullName evidence="2">chitin synthase</fullName>
        <ecNumber evidence="2">2.4.1.16</ecNumber>
    </recommendedName>
</protein>
<proteinExistence type="predicted"/>
<dbReference type="Pfam" id="PF22997">
    <property type="entry name" value="CHS4"/>
    <property type="match status" value="1"/>
</dbReference>
<keyword evidence="5" id="KW-0808">Transferase</keyword>
<evidence type="ECO:0000256" key="11">
    <source>
        <dbReference type="SAM" id="Phobius"/>
    </source>
</evidence>
<evidence type="ECO:0000313" key="13">
    <source>
        <dbReference type="EMBL" id="PVU99283.1"/>
    </source>
</evidence>
<evidence type="ECO:0000259" key="12">
    <source>
        <dbReference type="Pfam" id="PF22997"/>
    </source>
</evidence>
<feature type="transmembrane region" description="Helical" evidence="11">
    <location>
        <begin position="978"/>
        <end position="1002"/>
    </location>
</feature>
<keyword evidence="4" id="KW-0328">Glycosyltransferase</keyword>
<dbReference type="EC" id="2.4.1.16" evidence="2"/>
<evidence type="ECO:0000256" key="7">
    <source>
        <dbReference type="ARBA" id="ARBA00022989"/>
    </source>
</evidence>
<organism evidence="13 14">
    <name type="scientific">Furculomyces boomerangus</name>
    <dbReference type="NCBI Taxonomy" id="61424"/>
    <lineage>
        <taxon>Eukaryota</taxon>
        <taxon>Fungi</taxon>
        <taxon>Fungi incertae sedis</taxon>
        <taxon>Zoopagomycota</taxon>
        <taxon>Kickxellomycotina</taxon>
        <taxon>Harpellomycetes</taxon>
        <taxon>Harpellales</taxon>
        <taxon>Harpellaceae</taxon>
        <taxon>Furculomyces</taxon>
    </lineage>
</organism>
<evidence type="ECO:0000256" key="6">
    <source>
        <dbReference type="ARBA" id="ARBA00022692"/>
    </source>
</evidence>
<dbReference type="Pfam" id="PF03142">
    <property type="entry name" value="Chitin_synth_2"/>
    <property type="match status" value="1"/>
</dbReference>
<keyword evidence="8 11" id="KW-0472">Membrane</keyword>
<keyword evidence="14" id="KW-1185">Reference proteome</keyword>
<sequence>MESSEKLLNSVQKPKFEIESHKSLDIHPITPRLDPNSEKIGLKRGRSLKSKFRALDLEKEINKNTPKKQRNFPSLWIIFCRIITFWAPDSLLKRCGFKQKEKRDAWREKMGLVSIIATMCLVVGFLTFGLQHMLCSEYKRVKINEITPSDVIVNGYALDVSKFGHPVSSITGADKASILGPPLRAGMTDLSFLFQDVNSDCKGILDYDEKFKDSNGNVLSVFPCEIIKKEEKDAPKSVNGYLSCHNSQTSRDALSSLYKRPISYSWEDVTNNPGWYIYNGAVIDMNRARWVLPGVKLSSSIQSIMNGTINGTDITLDLNKIFNKKHGKCILDLFTIGFVDTASLGCIASNIILYVSLMVILGAVFTKFFMSVYFGWFLSRRLDQFGNETPEQRLKRLEEIEAWANENNHYGYEKINQLYSVTNSGQNYEATKKSRFHLPKTSRYSQLMPGDEPGARDRASKKFGVYSNNTIAGPNSRQVSRVYSQRPSFATHSVYSNHHYSGSTSFRNINNIQSLYSSPAGDTNNTSVSIKNHKSTSTEVFLDYEPLYTLLMVTCYSEGAHGIRTTLDSLAGTEYPSKYKCMVIVCDGLIKGEGESITTPDVCLTMMYDFAIPPDKVQEYSYVAVANGSKRHNKAKIYAGYYKASENSPDSVKKLRIPMILIVKCGTSTEKTEKKPGNRGKRDSQVIVMSFLQRVMFDERMTRLEYEMFNAFWSVTGVTPDNFEIVLMVDADTKVYPDSLKQMVSVMAKDHMVMGLCGETKIANKRDSYTSMMQVFEYYISHHQTKAFESVFGGVTCLPGCFCMYRIKVPKGRNGYWVPILANPDIVENYSENVVDTLHKKNLLLLGEDRYLSTLMLKTFPKRKMKFVQSAVCKTIVPNEFKVLLSQRRRWINSTVHNLFELVLVNDLCGTFCFSMQFIIFMELVGTLVLPAAISFTLYIIVISTFTRPVPWLPLILLVLILGLPAVLIGLTSRKIVYVGWMLVYLSALFLWNFVLPVYAYWHFDDFSWGETRKIDGETTGHESEGEGVFDSSDIVMKRWGDFEAGKRRRIKSIVDGNPKLLSIFQTSLLYYSGEYKTKNGIGQATTLAQRALDLQIQAIVACAEDIERLGYTPPFTLSHITSISAEEANRNYDSAYSESIATKRPNSSSNSSVQSKN</sequence>
<feature type="transmembrane region" description="Helical" evidence="11">
    <location>
        <begin position="112"/>
        <end position="134"/>
    </location>
</feature>
<dbReference type="InterPro" id="IPR004835">
    <property type="entry name" value="Chitin_synth"/>
</dbReference>
<dbReference type="SUPFAM" id="SSF53448">
    <property type="entry name" value="Nucleotide-diphospho-sugar transferases"/>
    <property type="match status" value="1"/>
</dbReference>
<feature type="region of interest" description="Disordered" evidence="10">
    <location>
        <begin position="1137"/>
        <end position="1158"/>
    </location>
</feature>
<evidence type="ECO:0000256" key="8">
    <source>
        <dbReference type="ARBA" id="ARBA00023136"/>
    </source>
</evidence>
<dbReference type="GO" id="GO:0005886">
    <property type="term" value="C:plasma membrane"/>
    <property type="evidence" value="ECO:0007669"/>
    <property type="project" value="UniProtKB-SubCell"/>
</dbReference>
<feature type="domain" description="Chitin synthase 4-like" evidence="12">
    <location>
        <begin position="263"/>
        <end position="338"/>
    </location>
</feature>
<evidence type="ECO:0000256" key="3">
    <source>
        <dbReference type="ARBA" id="ARBA00022475"/>
    </source>
</evidence>
<evidence type="ECO:0000256" key="2">
    <source>
        <dbReference type="ARBA" id="ARBA00012543"/>
    </source>
</evidence>
<feature type="transmembrane region" description="Helical" evidence="11">
    <location>
        <begin position="74"/>
        <end position="92"/>
    </location>
</feature>
<reference evidence="13 14" key="1">
    <citation type="journal article" date="2018" name="MBio">
        <title>Comparative Genomics Reveals the Core Gene Toolbox for the Fungus-Insect Symbiosis.</title>
        <authorList>
            <person name="Wang Y."/>
            <person name="Stata M."/>
            <person name="Wang W."/>
            <person name="Stajich J.E."/>
            <person name="White M.M."/>
            <person name="Moncalvo J.M."/>
        </authorList>
    </citation>
    <scope>NUCLEOTIDE SEQUENCE [LARGE SCALE GENOMIC DNA]</scope>
    <source>
        <strain evidence="13 14">AUS-77-4</strain>
    </source>
</reference>
<feature type="transmembrane region" description="Helical" evidence="11">
    <location>
        <begin position="924"/>
        <end position="946"/>
    </location>
</feature>
<evidence type="ECO:0000256" key="5">
    <source>
        <dbReference type="ARBA" id="ARBA00022679"/>
    </source>
</evidence>
<dbReference type="PANTHER" id="PTHR22914">
    <property type="entry name" value="CHITIN SYNTHASE"/>
    <property type="match status" value="1"/>
</dbReference>
<dbReference type="GO" id="GO:0030428">
    <property type="term" value="C:cell septum"/>
    <property type="evidence" value="ECO:0007669"/>
    <property type="project" value="TreeGrafter"/>
</dbReference>
<dbReference type="GO" id="GO:0004100">
    <property type="term" value="F:chitin synthase activity"/>
    <property type="evidence" value="ECO:0007669"/>
    <property type="project" value="UniProtKB-EC"/>
</dbReference>
<dbReference type="InterPro" id="IPR054295">
    <property type="entry name" value="CHS4-like_dom"/>
</dbReference>